<dbReference type="EMBL" id="QDDR01000016">
    <property type="protein sequence ID" value="PVE45304.1"/>
    <property type="molecule type" value="Genomic_DNA"/>
</dbReference>
<evidence type="ECO:0000256" key="1">
    <source>
        <dbReference type="ARBA" id="ARBA00023002"/>
    </source>
</evidence>
<reference evidence="3 4" key="1">
    <citation type="journal article" date="2011" name="Syst. Appl. Microbiol.">
        <title>Defluviimonas denitrificans gen. nov., sp. nov., and Pararhodobacter aggregans gen. nov., sp. nov., non-phototrophic Rhodobacteraceae from the biofilter of a marine aquaculture.</title>
        <authorList>
            <person name="Foesel B.U."/>
            <person name="Drake H.L."/>
            <person name="Schramm A."/>
        </authorList>
    </citation>
    <scope>NUCLEOTIDE SEQUENCE [LARGE SCALE GENOMIC DNA]</scope>
    <source>
        <strain evidence="3 4">D1-19</strain>
    </source>
</reference>
<dbReference type="Gene3D" id="3.50.50.60">
    <property type="entry name" value="FAD/NAD(P)-binding domain"/>
    <property type="match status" value="1"/>
</dbReference>
<gene>
    <name evidence="3" type="ORF">DDE23_22300</name>
</gene>
<evidence type="ECO:0000259" key="2">
    <source>
        <dbReference type="Pfam" id="PF01494"/>
    </source>
</evidence>
<sequence>MSDKHVLVAGGGPVGFLTALGLARAGIRVSLVEAEPEIVNSPRAMVYHWSVLEGLDRLGVLDDARKIGFVKQEFSHWLFRTNERINWSLEALDPITPYPYNLHLGQNELARIAWQHLERLPGTSVRFGTRISGLTQDASGVSVTLQTPQGPVEERYDWVIGADGGGSTVREKLLKLNFFGITHPERFIATNVRHDFRQHGFLLSNLTMDPVYGAIIVRIDDSDLWRITVMEDAALPLDGVPERMDAFYRTYAPGIEDYELVQYSPYRMHQRCADTMRVGRVVLAGDAAHITNPTGGLGLTSGLFDVYHLLEVMTAILLEGASEDHLDSYSDRRRQMFIERASPQAVVNKRLIFHAYQDSWLDERLAFLRRLPDEPDVVRQMAGFTKSLETHMDR</sequence>
<dbReference type="GO" id="GO:0071949">
    <property type="term" value="F:FAD binding"/>
    <property type="evidence" value="ECO:0007669"/>
    <property type="project" value="InterPro"/>
</dbReference>
<name>A0A2T7UKV5_9RHOB</name>
<dbReference type="SUPFAM" id="SSF51905">
    <property type="entry name" value="FAD/NAD(P)-binding domain"/>
    <property type="match status" value="1"/>
</dbReference>
<dbReference type="PANTHER" id="PTHR43476">
    <property type="entry name" value="3-(3-HYDROXY-PHENYL)PROPIONATE/3-HYDROXYCINNAMIC ACID HYDROXYLASE"/>
    <property type="match status" value="1"/>
</dbReference>
<accession>A0A2T7UKV5</accession>
<evidence type="ECO:0000313" key="4">
    <source>
        <dbReference type="Proteomes" id="UP000244810"/>
    </source>
</evidence>
<dbReference type="Gene3D" id="3.30.70.2450">
    <property type="match status" value="1"/>
</dbReference>
<feature type="domain" description="FAD-binding" evidence="2">
    <location>
        <begin position="5"/>
        <end position="336"/>
    </location>
</feature>
<dbReference type="InterPro" id="IPR050631">
    <property type="entry name" value="PheA/TfdB_FAD_monoxygenase"/>
</dbReference>
<proteinExistence type="predicted"/>
<dbReference type="InterPro" id="IPR002938">
    <property type="entry name" value="FAD-bd"/>
</dbReference>
<dbReference type="PANTHER" id="PTHR43476:SF5">
    <property type="entry name" value="FAD-DEPENDENT MONOOXYGENASE"/>
    <property type="match status" value="1"/>
</dbReference>
<dbReference type="GO" id="GO:0016491">
    <property type="term" value="F:oxidoreductase activity"/>
    <property type="evidence" value="ECO:0007669"/>
    <property type="project" value="UniProtKB-KW"/>
</dbReference>
<dbReference type="OrthoDB" id="9791689at2"/>
<protein>
    <recommendedName>
        <fullName evidence="2">FAD-binding domain-containing protein</fullName>
    </recommendedName>
</protein>
<dbReference type="PRINTS" id="PR00420">
    <property type="entry name" value="RNGMNOXGNASE"/>
</dbReference>
<dbReference type="InterPro" id="IPR036188">
    <property type="entry name" value="FAD/NAD-bd_sf"/>
</dbReference>
<keyword evidence="1" id="KW-0560">Oxidoreductase</keyword>
<dbReference type="Pfam" id="PF01494">
    <property type="entry name" value="FAD_binding_3"/>
    <property type="match status" value="1"/>
</dbReference>
<comment type="caution">
    <text evidence="3">The sequence shown here is derived from an EMBL/GenBank/DDBJ whole genome shotgun (WGS) entry which is preliminary data.</text>
</comment>
<dbReference type="Proteomes" id="UP000244810">
    <property type="component" value="Unassembled WGS sequence"/>
</dbReference>
<dbReference type="AlphaFoldDB" id="A0A2T7UKV5"/>
<evidence type="ECO:0000313" key="3">
    <source>
        <dbReference type="EMBL" id="PVE45304.1"/>
    </source>
</evidence>
<dbReference type="RefSeq" id="WP_107751801.1">
    <property type="nucleotide sequence ID" value="NZ_QBKF01000005.1"/>
</dbReference>
<keyword evidence="4" id="KW-1185">Reference proteome</keyword>
<organism evidence="3 4">
    <name type="scientific">Pararhodobacter aggregans</name>
    <dbReference type="NCBI Taxonomy" id="404875"/>
    <lineage>
        <taxon>Bacteria</taxon>
        <taxon>Pseudomonadati</taxon>
        <taxon>Pseudomonadota</taxon>
        <taxon>Alphaproteobacteria</taxon>
        <taxon>Rhodobacterales</taxon>
        <taxon>Paracoccaceae</taxon>
        <taxon>Pararhodobacter</taxon>
    </lineage>
</organism>